<sequence length="134" mass="15815">MINLFYLKSLGKSGKFTIKKAYQLMWGPLNDENDQQFWMWIWQEDTPMPKLKMFVWRCCWKALPVQAVLAARIRTLSPLCKLCERENETIMHSLFFFDFARLYLLKNRKLVEWVSRGTDAASPSQVEALAFLEG</sequence>
<name>A0A833REP8_9POAL</name>
<proteinExistence type="predicted"/>
<dbReference type="AlphaFoldDB" id="A0A833REP8"/>
<comment type="caution">
    <text evidence="2">The sequence shown here is derived from an EMBL/GenBank/DDBJ whole genome shotgun (WGS) entry which is preliminary data.</text>
</comment>
<dbReference type="Pfam" id="PF13966">
    <property type="entry name" value="zf-RVT"/>
    <property type="match status" value="1"/>
</dbReference>
<gene>
    <name evidence="2" type="ORF">FCM35_KLT15695</name>
</gene>
<dbReference type="Proteomes" id="UP000623129">
    <property type="component" value="Unassembled WGS sequence"/>
</dbReference>
<keyword evidence="3" id="KW-1185">Reference proteome</keyword>
<evidence type="ECO:0000313" key="2">
    <source>
        <dbReference type="EMBL" id="KAF3339924.1"/>
    </source>
</evidence>
<dbReference type="EMBL" id="SWLB01000003">
    <property type="protein sequence ID" value="KAF3339924.1"/>
    <property type="molecule type" value="Genomic_DNA"/>
</dbReference>
<evidence type="ECO:0000259" key="1">
    <source>
        <dbReference type="Pfam" id="PF13966"/>
    </source>
</evidence>
<reference evidence="2" key="1">
    <citation type="submission" date="2020-01" db="EMBL/GenBank/DDBJ databases">
        <title>Genome sequence of Kobresia littledalei, the first chromosome-level genome in the family Cyperaceae.</title>
        <authorList>
            <person name="Qu G."/>
        </authorList>
    </citation>
    <scope>NUCLEOTIDE SEQUENCE</scope>
    <source>
        <strain evidence="2">C.B.Clarke</strain>
        <tissue evidence="2">Leaf</tissue>
    </source>
</reference>
<dbReference type="GO" id="GO:0003964">
    <property type="term" value="F:RNA-directed DNA polymerase activity"/>
    <property type="evidence" value="ECO:0007669"/>
    <property type="project" value="UniProtKB-KW"/>
</dbReference>
<keyword evidence="2" id="KW-0548">Nucleotidyltransferase</keyword>
<dbReference type="OrthoDB" id="674451at2759"/>
<organism evidence="2 3">
    <name type="scientific">Carex littledalei</name>
    <dbReference type="NCBI Taxonomy" id="544730"/>
    <lineage>
        <taxon>Eukaryota</taxon>
        <taxon>Viridiplantae</taxon>
        <taxon>Streptophyta</taxon>
        <taxon>Embryophyta</taxon>
        <taxon>Tracheophyta</taxon>
        <taxon>Spermatophyta</taxon>
        <taxon>Magnoliopsida</taxon>
        <taxon>Liliopsida</taxon>
        <taxon>Poales</taxon>
        <taxon>Cyperaceae</taxon>
        <taxon>Cyperoideae</taxon>
        <taxon>Cariceae</taxon>
        <taxon>Carex</taxon>
        <taxon>Carex subgen. Euthyceras</taxon>
    </lineage>
</organism>
<accession>A0A833REP8</accession>
<dbReference type="InterPro" id="IPR026960">
    <property type="entry name" value="RVT-Znf"/>
</dbReference>
<feature type="domain" description="Reverse transcriptase zinc-binding" evidence="1">
    <location>
        <begin position="16"/>
        <end position="100"/>
    </location>
</feature>
<protein>
    <submittedName>
        <fullName evidence="2">Zinc-binding in reverse transcriptase</fullName>
    </submittedName>
</protein>
<keyword evidence="2" id="KW-0695">RNA-directed DNA polymerase</keyword>
<evidence type="ECO:0000313" key="3">
    <source>
        <dbReference type="Proteomes" id="UP000623129"/>
    </source>
</evidence>
<keyword evidence="2" id="KW-0808">Transferase</keyword>